<comment type="caution">
    <text evidence="3">The sequence shown here is derived from an EMBL/GenBank/DDBJ whole genome shotgun (WGS) entry which is preliminary data.</text>
</comment>
<sequence length="271" mass="30076">MEKCFRILAKEQLSPSVFKMEVEDYFVAQKALPGQFLILRINEEGERIPLTIYKAHPQKQSFEIVFLVVGKTTKVLSQLNKDDCIKDILGPLGRPSEIPRNKTLVFLGGGVGIAEILPLAKAAKEAGNKIVIIAGFRSQEYVILEEEMRTLSDSLFITTDDGSYGRRGFNTEVLKEMLSKEKIDLVYTCGPVLMMQKAAEITKTLGVGCIASLNALMVDGTGMCGSCRVLVGGKVKLCCVDGPDFDAHQVDFSDLINRQNRFREEEKRVYG</sequence>
<keyword evidence="1" id="KW-0479">Metal-binding</keyword>
<dbReference type="Gene3D" id="2.40.30.10">
    <property type="entry name" value="Translation factors"/>
    <property type="match status" value="1"/>
</dbReference>
<dbReference type="PANTHER" id="PTHR43513">
    <property type="entry name" value="DIHYDROOROTATE DEHYDROGENASE B (NAD(+)), ELECTRON TRANSFER SUBUNIT"/>
    <property type="match status" value="1"/>
</dbReference>
<dbReference type="SUPFAM" id="SSF52343">
    <property type="entry name" value="Ferredoxin reductase-like, C-terminal NADP-linked domain"/>
    <property type="match status" value="1"/>
</dbReference>
<dbReference type="InterPro" id="IPR001433">
    <property type="entry name" value="OxRdtase_FAD/NAD-bd"/>
</dbReference>
<keyword evidence="1" id="KW-0408">Iron</keyword>
<keyword evidence="1" id="KW-0001">2Fe-2S</keyword>
<dbReference type="PROSITE" id="PS51384">
    <property type="entry name" value="FAD_FR"/>
    <property type="match status" value="1"/>
</dbReference>
<dbReference type="PIRSF" id="PIRSF006816">
    <property type="entry name" value="Cyc3_hyd_g"/>
    <property type="match status" value="1"/>
</dbReference>
<keyword evidence="1" id="KW-0411">Iron-sulfur</keyword>
<accession>A0A420ZCB2</accession>
<dbReference type="EMBL" id="QMNG01000029">
    <property type="protein sequence ID" value="RLC36781.1"/>
    <property type="molecule type" value="Genomic_DNA"/>
</dbReference>
<feature type="binding site" evidence="1">
    <location>
        <position position="239"/>
    </location>
    <ligand>
        <name>[2Fe-2S] cluster</name>
        <dbReference type="ChEBI" id="CHEBI:190135"/>
    </ligand>
</feature>
<dbReference type="GO" id="GO:0016491">
    <property type="term" value="F:oxidoreductase activity"/>
    <property type="evidence" value="ECO:0007669"/>
    <property type="project" value="InterPro"/>
</dbReference>
<evidence type="ECO:0000313" key="3">
    <source>
        <dbReference type="EMBL" id="RLC36781.1"/>
    </source>
</evidence>
<name>A0A420ZCB2_UNCK3</name>
<evidence type="ECO:0000259" key="2">
    <source>
        <dbReference type="PROSITE" id="PS51384"/>
    </source>
</evidence>
<proteinExistence type="predicted"/>
<evidence type="ECO:0000313" key="4">
    <source>
        <dbReference type="Proteomes" id="UP000281261"/>
    </source>
</evidence>
<dbReference type="SUPFAM" id="SSF63380">
    <property type="entry name" value="Riboflavin synthase domain-like"/>
    <property type="match status" value="1"/>
</dbReference>
<dbReference type="PANTHER" id="PTHR43513:SF3">
    <property type="entry name" value="DIHYDROOROTATE DEHYDROGENASE B (NAD(+)), ELECTRON TRANSFER SUBUNIT-RELATED"/>
    <property type="match status" value="1"/>
</dbReference>
<dbReference type="InterPro" id="IPR019480">
    <property type="entry name" value="Dihydroorotate_DH_Fe-S-bd"/>
</dbReference>
<dbReference type="CDD" id="cd06219">
    <property type="entry name" value="DHOD_e_trans_like1"/>
    <property type="match status" value="1"/>
</dbReference>
<feature type="binding site" evidence="1">
    <location>
        <position position="227"/>
    </location>
    <ligand>
        <name>[2Fe-2S] cluster</name>
        <dbReference type="ChEBI" id="CHEBI:190135"/>
    </ligand>
</feature>
<dbReference type="AlphaFoldDB" id="A0A420ZCB2"/>
<dbReference type="Proteomes" id="UP000281261">
    <property type="component" value="Unassembled WGS sequence"/>
</dbReference>
<dbReference type="GO" id="GO:0006221">
    <property type="term" value="P:pyrimidine nucleotide biosynthetic process"/>
    <property type="evidence" value="ECO:0007669"/>
    <property type="project" value="InterPro"/>
</dbReference>
<dbReference type="Gene3D" id="3.40.50.80">
    <property type="entry name" value="Nucleotide-binding domain of ferredoxin-NADP reductase (FNR) module"/>
    <property type="match status" value="1"/>
</dbReference>
<protein>
    <submittedName>
        <fullName evidence="3">Sulfide/dihydroorotate dehydrogenase-like FAD/NAD-binding protein</fullName>
    </submittedName>
</protein>
<dbReference type="NCBIfam" id="NF004862">
    <property type="entry name" value="PRK06222.1"/>
    <property type="match status" value="1"/>
</dbReference>
<dbReference type="GO" id="GO:0050660">
    <property type="term" value="F:flavin adenine dinucleotide binding"/>
    <property type="evidence" value="ECO:0007669"/>
    <property type="project" value="InterPro"/>
</dbReference>
<dbReference type="GO" id="GO:0046872">
    <property type="term" value="F:metal ion binding"/>
    <property type="evidence" value="ECO:0007669"/>
    <property type="project" value="UniProtKB-KW"/>
</dbReference>
<dbReference type="InterPro" id="IPR050353">
    <property type="entry name" value="PyrK_electron_transfer"/>
</dbReference>
<comment type="cofactor">
    <cofactor evidence="1">
        <name>[2Fe-2S] cluster</name>
        <dbReference type="ChEBI" id="CHEBI:190135"/>
    </cofactor>
    <text evidence="1">Binds 1 [2Fe-2S] cluster per subunit.</text>
</comment>
<organism evidence="3 4">
    <name type="scientific">candidate division Kazan bacterium</name>
    <dbReference type="NCBI Taxonomy" id="2202143"/>
    <lineage>
        <taxon>Bacteria</taxon>
        <taxon>Bacteria division Kazan-3B-28</taxon>
    </lineage>
</organism>
<dbReference type="InterPro" id="IPR039261">
    <property type="entry name" value="FNR_nucleotide-bd"/>
</dbReference>
<feature type="domain" description="FAD-binding FR-type" evidence="2">
    <location>
        <begin position="1"/>
        <end position="98"/>
    </location>
</feature>
<feature type="binding site" evidence="1">
    <location>
        <position position="224"/>
    </location>
    <ligand>
        <name>[2Fe-2S] cluster</name>
        <dbReference type="ChEBI" id="CHEBI:190135"/>
    </ligand>
</feature>
<reference evidence="3 4" key="1">
    <citation type="submission" date="2018-06" db="EMBL/GenBank/DDBJ databases">
        <title>Extensive metabolic versatility and redundancy in microbially diverse, dynamic hydrothermal sediments.</title>
        <authorList>
            <person name="Dombrowski N."/>
            <person name="Teske A."/>
            <person name="Baker B.J."/>
        </authorList>
    </citation>
    <scope>NUCLEOTIDE SEQUENCE [LARGE SCALE GENOMIC DNA]</scope>
    <source>
        <strain evidence="3">B79_G16</strain>
    </source>
</reference>
<gene>
    <name evidence="3" type="ORF">DRH29_03775</name>
</gene>
<evidence type="ECO:0000256" key="1">
    <source>
        <dbReference type="PIRSR" id="PIRSR006816-2"/>
    </source>
</evidence>
<dbReference type="Pfam" id="PF10418">
    <property type="entry name" value="DHODB_Fe-S_bind"/>
    <property type="match status" value="1"/>
</dbReference>
<dbReference type="InterPro" id="IPR017927">
    <property type="entry name" value="FAD-bd_FR_type"/>
</dbReference>
<dbReference type="Pfam" id="PF00175">
    <property type="entry name" value="NAD_binding_1"/>
    <property type="match status" value="1"/>
</dbReference>
<dbReference type="GO" id="GO:0051537">
    <property type="term" value="F:2 iron, 2 sulfur cluster binding"/>
    <property type="evidence" value="ECO:0007669"/>
    <property type="project" value="UniProtKB-KW"/>
</dbReference>
<dbReference type="InterPro" id="IPR012165">
    <property type="entry name" value="Cyt_c3_hydrogenase_gsu"/>
</dbReference>
<dbReference type="InterPro" id="IPR017938">
    <property type="entry name" value="Riboflavin_synthase-like_b-brl"/>
</dbReference>